<accession>A0A1Y2B9U1</accession>
<evidence type="ECO:0000256" key="14">
    <source>
        <dbReference type="SAM" id="MobiDB-lite"/>
    </source>
</evidence>
<evidence type="ECO:0000256" key="8">
    <source>
        <dbReference type="ARBA" id="ARBA00023128"/>
    </source>
</evidence>
<dbReference type="GO" id="GO:0017136">
    <property type="term" value="F:histone deacetylase activity, NAD-dependent"/>
    <property type="evidence" value="ECO:0007669"/>
    <property type="project" value="InterPro"/>
</dbReference>
<dbReference type="PIRSF" id="PIRSF037938">
    <property type="entry name" value="SIR2_euk"/>
    <property type="match status" value="1"/>
</dbReference>
<evidence type="ECO:0000256" key="12">
    <source>
        <dbReference type="PIRSR" id="PIRSR037938-3"/>
    </source>
</evidence>
<keyword evidence="7 9" id="KW-0520">NAD</keyword>
<dbReference type="EC" id="2.3.1.286" evidence="9"/>
<dbReference type="GO" id="GO:0005634">
    <property type="term" value="C:nucleus"/>
    <property type="evidence" value="ECO:0007669"/>
    <property type="project" value="TreeGrafter"/>
</dbReference>
<evidence type="ECO:0000313" key="17">
    <source>
        <dbReference type="Proteomes" id="UP000193986"/>
    </source>
</evidence>
<comment type="caution">
    <text evidence="16">The sequence shown here is derived from an EMBL/GenBank/DDBJ whole genome shotgun (WGS) entry which is preliminary data.</text>
</comment>
<comment type="cofactor">
    <cofactor evidence="12">
        <name>Zn(2+)</name>
        <dbReference type="ChEBI" id="CHEBI:29105"/>
    </cofactor>
    <text evidence="12">Binds 1 zinc ion per subunit.</text>
</comment>
<evidence type="ECO:0000256" key="13">
    <source>
        <dbReference type="PROSITE-ProRule" id="PRU00236"/>
    </source>
</evidence>
<gene>
    <name evidence="16" type="ORF">BCR39DRAFT_571059</name>
</gene>
<feature type="binding site" evidence="12 13">
    <location>
        <position position="180"/>
    </location>
    <ligand>
        <name>Zn(2+)</name>
        <dbReference type="ChEBI" id="CHEBI:29105"/>
    </ligand>
</feature>
<dbReference type="Pfam" id="PF02146">
    <property type="entry name" value="SIR2"/>
    <property type="match status" value="1"/>
</dbReference>
<dbReference type="InterPro" id="IPR029035">
    <property type="entry name" value="DHS-like_NAD/FAD-binding_dom"/>
</dbReference>
<feature type="region of interest" description="Disordered" evidence="14">
    <location>
        <begin position="1"/>
        <end position="20"/>
    </location>
</feature>
<feature type="binding site" evidence="11">
    <location>
        <begin position="115"/>
        <end position="118"/>
    </location>
    <ligand>
        <name>NAD(+)</name>
        <dbReference type="ChEBI" id="CHEBI:57540"/>
    </ligand>
</feature>
<comment type="similarity">
    <text evidence="2 9">Belongs to the sirtuin family. Class I subfamily.</text>
</comment>
<feature type="domain" description="Deacetylase sirtuin-type" evidence="15">
    <location>
        <begin position="1"/>
        <end position="304"/>
    </location>
</feature>
<evidence type="ECO:0000256" key="10">
    <source>
        <dbReference type="PIRSR" id="PIRSR037938-1"/>
    </source>
</evidence>
<reference evidence="16 17" key="1">
    <citation type="submission" date="2016-07" db="EMBL/GenBank/DDBJ databases">
        <title>Pervasive Adenine N6-methylation of Active Genes in Fungi.</title>
        <authorList>
            <consortium name="DOE Joint Genome Institute"/>
            <person name="Mondo S.J."/>
            <person name="Dannebaum R.O."/>
            <person name="Kuo R.C."/>
            <person name="Labutti K."/>
            <person name="Haridas S."/>
            <person name="Kuo A."/>
            <person name="Salamov A."/>
            <person name="Ahrendt S.R."/>
            <person name="Lipzen A."/>
            <person name="Sullivan W."/>
            <person name="Andreopoulos W.B."/>
            <person name="Clum A."/>
            <person name="Lindquist E."/>
            <person name="Daum C."/>
            <person name="Ramamoorthy G.K."/>
            <person name="Gryganskyi A."/>
            <person name="Culley D."/>
            <person name="Magnuson J.K."/>
            <person name="James T.Y."/>
            <person name="O'Malley M.A."/>
            <person name="Stajich J.E."/>
            <person name="Spatafora J.W."/>
            <person name="Visel A."/>
            <person name="Grigoriev I.V."/>
        </authorList>
    </citation>
    <scope>NUCLEOTIDE SEQUENCE [LARGE SCALE GENOMIC DNA]</scope>
    <source>
        <strain evidence="16 17">68-887.2</strain>
    </source>
</reference>
<comment type="subcellular location">
    <subcellularLocation>
        <location evidence="1">Mitochondrion</location>
    </subcellularLocation>
</comment>
<dbReference type="OrthoDB" id="420264at2759"/>
<dbReference type="InterPro" id="IPR017328">
    <property type="entry name" value="Sirtuin_class_I"/>
</dbReference>
<evidence type="ECO:0000256" key="3">
    <source>
        <dbReference type="ARBA" id="ARBA00022679"/>
    </source>
</evidence>
<evidence type="ECO:0000256" key="9">
    <source>
        <dbReference type="PIRNR" id="PIRNR037938"/>
    </source>
</evidence>
<evidence type="ECO:0000256" key="11">
    <source>
        <dbReference type="PIRSR" id="PIRSR037938-2"/>
    </source>
</evidence>
<dbReference type="InterPro" id="IPR050134">
    <property type="entry name" value="NAD-dep_sirtuin_deacylases"/>
</dbReference>
<feature type="binding site" evidence="12 13">
    <location>
        <position position="146"/>
    </location>
    <ligand>
        <name>Zn(2+)</name>
        <dbReference type="ChEBI" id="CHEBI:29105"/>
    </ligand>
</feature>
<name>A0A1Y2B9U1_9TREE</name>
<protein>
    <recommendedName>
        <fullName evidence="9">NAD-dependent protein deacetylase</fullName>
        <ecNumber evidence="9">2.3.1.286</ecNumber>
    </recommendedName>
</protein>
<dbReference type="PANTHER" id="PTHR11085">
    <property type="entry name" value="NAD-DEPENDENT PROTEIN DEACYLASE SIRTUIN-5, MITOCHONDRIAL-RELATED"/>
    <property type="match status" value="1"/>
</dbReference>
<dbReference type="AlphaFoldDB" id="A0A1Y2B9U1"/>
<evidence type="ECO:0000259" key="15">
    <source>
        <dbReference type="PROSITE" id="PS50305"/>
    </source>
</evidence>
<comment type="catalytic activity">
    <reaction evidence="9">
        <text>N(6)-acetyl-L-lysyl-[protein] + NAD(+) + H2O = 2''-O-acetyl-ADP-D-ribose + nicotinamide + L-lysyl-[protein]</text>
        <dbReference type="Rhea" id="RHEA:43636"/>
        <dbReference type="Rhea" id="RHEA-COMP:9752"/>
        <dbReference type="Rhea" id="RHEA-COMP:10731"/>
        <dbReference type="ChEBI" id="CHEBI:15377"/>
        <dbReference type="ChEBI" id="CHEBI:17154"/>
        <dbReference type="ChEBI" id="CHEBI:29969"/>
        <dbReference type="ChEBI" id="CHEBI:57540"/>
        <dbReference type="ChEBI" id="CHEBI:61930"/>
        <dbReference type="ChEBI" id="CHEBI:83767"/>
        <dbReference type="EC" id="2.3.1.286"/>
    </reaction>
</comment>
<dbReference type="GO" id="GO:0005739">
    <property type="term" value="C:mitochondrion"/>
    <property type="evidence" value="ECO:0007669"/>
    <property type="project" value="UniProtKB-SubCell"/>
</dbReference>
<evidence type="ECO:0000256" key="6">
    <source>
        <dbReference type="ARBA" id="ARBA00022946"/>
    </source>
</evidence>
<evidence type="ECO:0000256" key="2">
    <source>
        <dbReference type="ARBA" id="ARBA00006924"/>
    </source>
</evidence>
<dbReference type="Gene3D" id="3.40.50.1220">
    <property type="entry name" value="TPP-binding domain"/>
    <property type="match status" value="1"/>
</dbReference>
<feature type="binding site" evidence="11">
    <location>
        <begin position="33"/>
        <end position="37"/>
    </location>
    <ligand>
        <name>NAD(+)</name>
        <dbReference type="ChEBI" id="CHEBI:57540"/>
    </ligand>
</feature>
<dbReference type="SUPFAM" id="SSF52467">
    <property type="entry name" value="DHS-like NAD/FAD-binding domain"/>
    <property type="match status" value="1"/>
</dbReference>
<dbReference type="InParanoid" id="A0A1Y2B9U1"/>
<feature type="binding site" evidence="11">
    <location>
        <begin position="43"/>
        <end position="45"/>
    </location>
    <ligand>
        <name>NAD(+)</name>
        <dbReference type="ChEBI" id="CHEBI:57540"/>
    </ligand>
</feature>
<evidence type="ECO:0000256" key="1">
    <source>
        <dbReference type="ARBA" id="ARBA00004173"/>
    </source>
</evidence>
<keyword evidence="4 9" id="KW-0479">Metal-binding</keyword>
<keyword evidence="5 9" id="KW-0862">Zinc</keyword>
<keyword evidence="17" id="KW-1185">Reference proteome</keyword>
<feature type="compositionally biased region" description="Low complexity" evidence="14">
    <location>
        <begin position="7"/>
        <end position="20"/>
    </location>
</feature>
<sequence length="390" mass="42146">MVAENQSSEASSSSSSSRSSSPVSKKIIILTGAGISTSAGIPDFRSPETGLYHNLQALNLPFPEAVFELGYFKRNPVPFWTLAKELYPGKHFPTPAHYFFPLLAKHDVLLRVFSQNIDTLETLAGLEREQIVEAHGSFASSHCLSCGKEASGEYVVRSGVRHGQVVKCDEDAGKGKKGKCGGLVKPDIVFFGEGLPKRFFDRLKDLDECDLLIVIGTSLQVQPFASLVERVGDHVPRLLINREPVGPFEKIPSSRSSGLSTSLAEILKRGGTSKTQAHGHGRDFFWQGDADDGVRRLAQELGWEDELEKAIEQGRQGLETLWKSATETVKEDRAVAATKSDEVGKAGEVASIGEQGREAAKAKASKGGEEVGGGDEAGKLEEALDKQLNL</sequence>
<dbReference type="FunCoup" id="A0A1Y2B9U1">
    <property type="interactions" value="203"/>
</dbReference>
<dbReference type="CDD" id="cd01408">
    <property type="entry name" value="SIRT1"/>
    <property type="match status" value="1"/>
</dbReference>
<feature type="compositionally biased region" description="Basic and acidic residues" evidence="14">
    <location>
        <begin position="355"/>
        <end position="369"/>
    </location>
</feature>
<evidence type="ECO:0000256" key="4">
    <source>
        <dbReference type="ARBA" id="ARBA00022723"/>
    </source>
</evidence>
<evidence type="ECO:0000256" key="7">
    <source>
        <dbReference type="ARBA" id="ARBA00023027"/>
    </source>
</evidence>
<feature type="binding site" evidence="12 13">
    <location>
        <position position="168"/>
    </location>
    <ligand>
        <name>Zn(2+)</name>
        <dbReference type="ChEBI" id="CHEBI:29105"/>
    </ligand>
</feature>
<keyword evidence="8" id="KW-0496">Mitochondrion</keyword>
<dbReference type="PROSITE" id="PS50305">
    <property type="entry name" value="SIRTUIN"/>
    <property type="match status" value="1"/>
</dbReference>
<dbReference type="EMBL" id="MCFC01000014">
    <property type="protein sequence ID" value="ORY31583.1"/>
    <property type="molecule type" value="Genomic_DNA"/>
</dbReference>
<keyword evidence="6" id="KW-0809">Transit peptide</keyword>
<dbReference type="GO" id="GO:0070403">
    <property type="term" value="F:NAD+ binding"/>
    <property type="evidence" value="ECO:0007669"/>
    <property type="project" value="UniProtKB-UniRule"/>
</dbReference>
<dbReference type="InterPro" id="IPR026590">
    <property type="entry name" value="Ssirtuin_cat_dom"/>
</dbReference>
<dbReference type="InterPro" id="IPR026591">
    <property type="entry name" value="Sirtuin_cat_small_dom_sf"/>
</dbReference>
<feature type="binding site" evidence="11">
    <location>
        <begin position="217"/>
        <end position="218"/>
    </location>
    <ligand>
        <name>NAD(+)</name>
        <dbReference type="ChEBI" id="CHEBI:57540"/>
    </ligand>
</feature>
<feature type="compositionally biased region" description="Basic and acidic residues" evidence="14">
    <location>
        <begin position="376"/>
        <end position="390"/>
    </location>
</feature>
<dbReference type="PANTHER" id="PTHR11085:SF6">
    <property type="entry name" value="NAD-DEPENDENT PROTEIN DEACETYLASE SIRTUIN-2"/>
    <property type="match status" value="1"/>
</dbReference>
<feature type="region of interest" description="Disordered" evidence="14">
    <location>
        <begin position="354"/>
        <end position="390"/>
    </location>
</feature>
<organism evidence="16 17">
    <name type="scientific">Naematelia encephala</name>
    <dbReference type="NCBI Taxonomy" id="71784"/>
    <lineage>
        <taxon>Eukaryota</taxon>
        <taxon>Fungi</taxon>
        <taxon>Dikarya</taxon>
        <taxon>Basidiomycota</taxon>
        <taxon>Agaricomycotina</taxon>
        <taxon>Tremellomycetes</taxon>
        <taxon>Tremellales</taxon>
        <taxon>Naemateliaceae</taxon>
        <taxon>Naematelia</taxon>
    </lineage>
</organism>
<dbReference type="InterPro" id="IPR003000">
    <property type="entry name" value="Sirtuin"/>
</dbReference>
<dbReference type="Proteomes" id="UP000193986">
    <property type="component" value="Unassembled WGS sequence"/>
</dbReference>
<dbReference type="Gene3D" id="3.30.1600.10">
    <property type="entry name" value="SIR2/SIRT2 'Small Domain"/>
    <property type="match status" value="1"/>
</dbReference>
<dbReference type="GO" id="GO:0008270">
    <property type="term" value="F:zinc ion binding"/>
    <property type="evidence" value="ECO:0007669"/>
    <property type="project" value="UniProtKB-UniRule"/>
</dbReference>
<evidence type="ECO:0000256" key="5">
    <source>
        <dbReference type="ARBA" id="ARBA00022833"/>
    </source>
</evidence>
<dbReference type="STRING" id="71784.A0A1Y2B9U1"/>
<feature type="binding site" evidence="12 13">
    <location>
        <position position="143"/>
    </location>
    <ligand>
        <name>Zn(2+)</name>
        <dbReference type="ChEBI" id="CHEBI:29105"/>
    </ligand>
</feature>
<evidence type="ECO:0000313" key="16">
    <source>
        <dbReference type="EMBL" id="ORY31583.1"/>
    </source>
</evidence>
<keyword evidence="3 9" id="KW-0808">Transferase</keyword>
<feature type="binding site" evidence="11">
    <location>
        <begin position="241"/>
        <end position="243"/>
    </location>
    <ligand>
        <name>NAD(+)</name>
        <dbReference type="ChEBI" id="CHEBI:57540"/>
    </ligand>
</feature>
<feature type="active site" description="Proton acceptor" evidence="10 13">
    <location>
        <position position="135"/>
    </location>
</feature>
<proteinExistence type="inferred from homology"/>